<evidence type="ECO:0000313" key="3">
    <source>
        <dbReference type="Proteomes" id="UP000483362"/>
    </source>
</evidence>
<dbReference type="SUPFAM" id="SSF63825">
    <property type="entry name" value="YWTD domain"/>
    <property type="match status" value="1"/>
</dbReference>
<dbReference type="RefSeq" id="WP_154326420.1">
    <property type="nucleotide sequence ID" value="NZ_CP045696.1"/>
</dbReference>
<sequence>MKKNYILNYIFLFVLFMHMFAVQATTIYAYRSFQRDAGSTASVRGPVKFDTSNPRAISLIADQSKMGICYAGTYYNYKWYAQVTQAGTQSTVDGLYTIDMETGQRSLIASSGLQLTDMTYDYSTNTMYGIRNGAQKLATINLATGEVTDIASFHDNAGSNNVYMLALAASFSRSCFCFT</sequence>
<gene>
    <name evidence="2" type="ORF">FYJ29_08255</name>
</gene>
<accession>A0A6L5XDN0</accession>
<evidence type="ECO:0000256" key="1">
    <source>
        <dbReference type="SAM" id="Phobius"/>
    </source>
</evidence>
<keyword evidence="1" id="KW-1133">Transmembrane helix</keyword>
<organism evidence="2 3">
    <name type="scientific">Sodaliphilus pleomorphus</name>
    <dbReference type="NCBI Taxonomy" id="2606626"/>
    <lineage>
        <taxon>Bacteria</taxon>
        <taxon>Pseudomonadati</taxon>
        <taxon>Bacteroidota</taxon>
        <taxon>Bacteroidia</taxon>
        <taxon>Bacteroidales</taxon>
        <taxon>Muribaculaceae</taxon>
        <taxon>Sodaliphilus</taxon>
    </lineage>
</organism>
<evidence type="ECO:0000313" key="2">
    <source>
        <dbReference type="EMBL" id="MSS17745.1"/>
    </source>
</evidence>
<evidence type="ECO:0008006" key="4">
    <source>
        <dbReference type="Google" id="ProtNLM"/>
    </source>
</evidence>
<keyword evidence="1" id="KW-0472">Membrane</keyword>
<protein>
    <recommendedName>
        <fullName evidence="4">DUF4394 domain-containing protein</fullName>
    </recommendedName>
</protein>
<comment type="caution">
    <text evidence="2">The sequence shown here is derived from an EMBL/GenBank/DDBJ whole genome shotgun (WGS) entry which is preliminary data.</text>
</comment>
<reference evidence="2 3" key="1">
    <citation type="submission" date="2019-08" db="EMBL/GenBank/DDBJ databases">
        <title>In-depth cultivation of the pig gut microbiome towards novel bacterial diversity and tailored functional studies.</title>
        <authorList>
            <person name="Wylensek D."/>
            <person name="Hitch T.C.A."/>
            <person name="Clavel T."/>
        </authorList>
    </citation>
    <scope>NUCLEOTIDE SEQUENCE [LARGE SCALE GENOMIC DNA]</scope>
    <source>
        <strain evidence="2 3">Oil-RF-744-WCA-WT-10</strain>
    </source>
</reference>
<dbReference type="Proteomes" id="UP000483362">
    <property type="component" value="Unassembled WGS sequence"/>
</dbReference>
<dbReference type="AlphaFoldDB" id="A0A6L5XDN0"/>
<dbReference type="EMBL" id="VULT01000012">
    <property type="protein sequence ID" value="MSS17745.1"/>
    <property type="molecule type" value="Genomic_DNA"/>
</dbReference>
<name>A0A6L5XDN0_9BACT</name>
<keyword evidence="3" id="KW-1185">Reference proteome</keyword>
<proteinExistence type="predicted"/>
<keyword evidence="1" id="KW-0812">Transmembrane</keyword>
<feature type="transmembrane region" description="Helical" evidence="1">
    <location>
        <begin position="6"/>
        <end position="30"/>
    </location>
</feature>